<gene>
    <name evidence="1" type="ORF">TNCT_307801</name>
</gene>
<comment type="caution">
    <text evidence="1">The sequence shown here is derived from an EMBL/GenBank/DDBJ whole genome shotgun (WGS) entry which is preliminary data.</text>
</comment>
<accession>A0A8X6K6A4</accession>
<dbReference type="EMBL" id="BMAO01009823">
    <property type="protein sequence ID" value="GFR33531.1"/>
    <property type="molecule type" value="Genomic_DNA"/>
</dbReference>
<proteinExistence type="predicted"/>
<protein>
    <submittedName>
        <fullName evidence="1">Uncharacterized protein</fullName>
    </submittedName>
</protein>
<keyword evidence="2" id="KW-1185">Reference proteome</keyword>
<reference evidence="1" key="1">
    <citation type="submission" date="2020-07" db="EMBL/GenBank/DDBJ databases">
        <title>Multicomponent nature underlies the extraordinary mechanical properties of spider dragline silk.</title>
        <authorList>
            <person name="Kono N."/>
            <person name="Nakamura H."/>
            <person name="Mori M."/>
            <person name="Yoshida Y."/>
            <person name="Ohtoshi R."/>
            <person name="Malay A.D."/>
            <person name="Moran D.A.P."/>
            <person name="Tomita M."/>
            <person name="Numata K."/>
            <person name="Arakawa K."/>
        </authorList>
    </citation>
    <scope>NUCLEOTIDE SEQUENCE</scope>
</reference>
<dbReference type="Proteomes" id="UP000887116">
    <property type="component" value="Unassembled WGS sequence"/>
</dbReference>
<organism evidence="1 2">
    <name type="scientific">Trichonephila clavata</name>
    <name type="common">Joro spider</name>
    <name type="synonym">Nephila clavata</name>
    <dbReference type="NCBI Taxonomy" id="2740835"/>
    <lineage>
        <taxon>Eukaryota</taxon>
        <taxon>Metazoa</taxon>
        <taxon>Ecdysozoa</taxon>
        <taxon>Arthropoda</taxon>
        <taxon>Chelicerata</taxon>
        <taxon>Arachnida</taxon>
        <taxon>Araneae</taxon>
        <taxon>Araneomorphae</taxon>
        <taxon>Entelegynae</taxon>
        <taxon>Araneoidea</taxon>
        <taxon>Nephilidae</taxon>
        <taxon>Trichonephila</taxon>
    </lineage>
</organism>
<sequence length="64" mass="7536">KGTCRDMTSIREPENLIDDQSVQMEDDSIPTQLTDEQRCAKLKGFNKEIQIFTARREYVQDMLR</sequence>
<dbReference type="AlphaFoldDB" id="A0A8X6K6A4"/>
<feature type="non-terminal residue" evidence="1">
    <location>
        <position position="1"/>
    </location>
</feature>
<evidence type="ECO:0000313" key="1">
    <source>
        <dbReference type="EMBL" id="GFR33531.1"/>
    </source>
</evidence>
<name>A0A8X6K6A4_TRICU</name>
<dbReference type="OrthoDB" id="10486552at2759"/>
<evidence type="ECO:0000313" key="2">
    <source>
        <dbReference type="Proteomes" id="UP000887116"/>
    </source>
</evidence>